<feature type="transmembrane region" description="Helical" evidence="6">
    <location>
        <begin position="61"/>
        <end position="80"/>
    </location>
</feature>
<feature type="transmembrane region" description="Helical" evidence="6">
    <location>
        <begin position="29"/>
        <end position="49"/>
    </location>
</feature>
<keyword evidence="5 6" id="KW-0472">Membrane</keyword>
<name>A0A2I1IP68_9ACTO</name>
<comment type="caution">
    <text evidence="8">The sequence shown here is derived from an EMBL/GenBank/DDBJ whole genome shotgun (WGS) entry which is preliminary data.</text>
</comment>
<evidence type="ECO:0000313" key="8">
    <source>
        <dbReference type="EMBL" id="PKY72911.1"/>
    </source>
</evidence>
<dbReference type="InterPro" id="IPR052159">
    <property type="entry name" value="Competence_DNA_uptake"/>
</dbReference>
<keyword evidence="9" id="KW-1185">Reference proteome</keyword>
<dbReference type="NCBIfam" id="TIGR00360">
    <property type="entry name" value="ComEC_N-term"/>
    <property type="match status" value="1"/>
</dbReference>
<dbReference type="PANTHER" id="PTHR30619:SF7">
    <property type="entry name" value="BETA-LACTAMASE DOMAIN PROTEIN"/>
    <property type="match status" value="1"/>
</dbReference>
<keyword evidence="3 6" id="KW-0812">Transmembrane</keyword>
<feature type="transmembrane region" description="Helical" evidence="6">
    <location>
        <begin position="225"/>
        <end position="250"/>
    </location>
</feature>
<dbReference type="Pfam" id="PF03772">
    <property type="entry name" value="Competence"/>
    <property type="match status" value="1"/>
</dbReference>
<evidence type="ECO:0000256" key="5">
    <source>
        <dbReference type="ARBA" id="ARBA00023136"/>
    </source>
</evidence>
<dbReference type="RefSeq" id="WP_024332123.1">
    <property type="nucleotide sequence ID" value="NZ_JASOXK010000008.1"/>
</dbReference>
<feature type="transmembrane region" description="Helical" evidence="6">
    <location>
        <begin position="412"/>
        <end position="438"/>
    </location>
</feature>
<evidence type="ECO:0000256" key="3">
    <source>
        <dbReference type="ARBA" id="ARBA00022692"/>
    </source>
</evidence>
<keyword evidence="4 6" id="KW-1133">Transmembrane helix</keyword>
<evidence type="ECO:0000256" key="1">
    <source>
        <dbReference type="ARBA" id="ARBA00004651"/>
    </source>
</evidence>
<protein>
    <recommendedName>
        <fullName evidence="7">ComEC/Rec2-related protein domain-containing protein</fullName>
    </recommendedName>
</protein>
<gene>
    <name evidence="8" type="ORF">CYJ19_04560</name>
</gene>
<proteinExistence type="predicted"/>
<dbReference type="GeneID" id="35866608"/>
<dbReference type="GO" id="GO:0005886">
    <property type="term" value="C:plasma membrane"/>
    <property type="evidence" value="ECO:0007669"/>
    <property type="project" value="UniProtKB-SubCell"/>
</dbReference>
<feature type="transmembrane region" description="Helical" evidence="6">
    <location>
        <begin position="316"/>
        <end position="339"/>
    </location>
</feature>
<accession>A0A2I1IP68</accession>
<evidence type="ECO:0000256" key="6">
    <source>
        <dbReference type="SAM" id="Phobius"/>
    </source>
</evidence>
<evidence type="ECO:0000313" key="9">
    <source>
        <dbReference type="Proteomes" id="UP000235122"/>
    </source>
</evidence>
<feature type="domain" description="ComEC/Rec2-related protein" evidence="7">
    <location>
        <begin position="204"/>
        <end position="461"/>
    </location>
</feature>
<dbReference type="PANTHER" id="PTHR30619">
    <property type="entry name" value="DNA INTERNALIZATION/COMPETENCE PROTEIN COMEC/REC2"/>
    <property type="match status" value="1"/>
</dbReference>
<feature type="transmembrane region" description="Helical" evidence="6">
    <location>
        <begin position="378"/>
        <end position="400"/>
    </location>
</feature>
<reference evidence="8 9" key="1">
    <citation type="submission" date="2017-12" db="EMBL/GenBank/DDBJ databases">
        <title>Phylogenetic diversity of female urinary microbiome.</title>
        <authorList>
            <person name="Thomas-White K."/>
            <person name="Wolfe A.J."/>
        </authorList>
    </citation>
    <scope>NUCLEOTIDE SEQUENCE [LARGE SCALE GENOMIC DNA]</scope>
    <source>
        <strain evidence="8 9">UMB0402</strain>
    </source>
</reference>
<comment type="subcellular location">
    <subcellularLocation>
        <location evidence="1">Cell membrane</location>
        <topology evidence="1">Multi-pass membrane protein</topology>
    </subcellularLocation>
</comment>
<feature type="transmembrane region" description="Helical" evidence="6">
    <location>
        <begin position="444"/>
        <end position="466"/>
    </location>
</feature>
<evidence type="ECO:0000256" key="2">
    <source>
        <dbReference type="ARBA" id="ARBA00022475"/>
    </source>
</evidence>
<dbReference type="EMBL" id="PKKO01000002">
    <property type="protein sequence ID" value="PKY72911.1"/>
    <property type="molecule type" value="Genomic_DNA"/>
</dbReference>
<evidence type="ECO:0000256" key="4">
    <source>
        <dbReference type="ARBA" id="ARBA00022989"/>
    </source>
</evidence>
<dbReference type="Proteomes" id="UP000235122">
    <property type="component" value="Unassembled WGS sequence"/>
</dbReference>
<dbReference type="AlphaFoldDB" id="A0A2I1IP68"/>
<keyword evidence="2" id="KW-1003">Cell membrane</keyword>
<organism evidence="8 9">
    <name type="scientific">Winkia neuii</name>
    <dbReference type="NCBI Taxonomy" id="33007"/>
    <lineage>
        <taxon>Bacteria</taxon>
        <taxon>Bacillati</taxon>
        <taxon>Actinomycetota</taxon>
        <taxon>Actinomycetes</taxon>
        <taxon>Actinomycetales</taxon>
        <taxon>Actinomycetaceae</taxon>
        <taxon>Winkia</taxon>
    </lineage>
</organism>
<feature type="transmembrane region" description="Helical" evidence="6">
    <location>
        <begin position="284"/>
        <end position="310"/>
    </location>
</feature>
<feature type="transmembrane region" description="Helical" evidence="6">
    <location>
        <begin position="351"/>
        <end position="372"/>
    </location>
</feature>
<feature type="transmembrane region" description="Helical" evidence="6">
    <location>
        <begin position="256"/>
        <end position="277"/>
    </location>
</feature>
<dbReference type="InterPro" id="IPR004477">
    <property type="entry name" value="ComEC_N"/>
</dbReference>
<dbReference type="STRING" id="33007.HMPREF3198_01309"/>
<sequence length="476" mass="48958">MNTLDLRLLPALGAAWALALLAPRIGLGAQITFCMGALITIVGAAYAPAGKHQKHNAGRTNGAIIIVAAASIFVSAGAYLQQAEREQSAFSAAERGVVTVKLVSEVRSGTYARYVKADVTQVSGKKVSERAVVLGPKLVGHPGQKLRARCSWKRAEPATRILLHCGPPRAFGKQTLLARWANARRRYLHERLGHSRAAAIVSAMALGDCRFLSQGQAQALKDSGLAHLTAVSGTHVAVVVGTVGVGAHALRKRAKIVVSVLALGGFVILVGASPSVLRAGAMGLIALVGLALSRPGAAVNALAVVSLAMLTISPTYAADIGFALSVAATFAVLTLAPPLEAALTHLLPRALAGPFSTSLAAGCLSGPLLLLLRPGVTLLAPIANLCAAPAVPFVTLFGLVGALLPRGWCRPFLWVASGAGAWIDAVGDFVAALPGAVLPWQPGVAGAVALLVSSICLLFALTRYFAYEEGGTSWHG</sequence>
<evidence type="ECO:0000259" key="7">
    <source>
        <dbReference type="Pfam" id="PF03772"/>
    </source>
</evidence>